<dbReference type="InterPro" id="IPR001304">
    <property type="entry name" value="C-type_lectin-like"/>
</dbReference>
<dbReference type="Gene3D" id="3.10.100.10">
    <property type="entry name" value="Mannose-Binding Protein A, subunit A"/>
    <property type="match status" value="1"/>
</dbReference>
<gene>
    <name evidence="2" type="ORF">HPLM_LOCUS19123</name>
</gene>
<dbReference type="InterPro" id="IPR016186">
    <property type="entry name" value="C-type_lectin-like/link_sf"/>
</dbReference>
<proteinExistence type="predicted"/>
<dbReference type="SUPFAM" id="SSF56436">
    <property type="entry name" value="C-type lectin-like"/>
    <property type="match status" value="1"/>
</dbReference>
<accession>A0A0N4X439</accession>
<reference evidence="2 3" key="2">
    <citation type="submission" date="2018-11" db="EMBL/GenBank/DDBJ databases">
        <authorList>
            <consortium name="Pathogen Informatics"/>
        </authorList>
    </citation>
    <scope>NUCLEOTIDE SEQUENCE [LARGE SCALE GENOMIC DNA]</scope>
    <source>
        <strain evidence="2 3">MHpl1</strain>
    </source>
</reference>
<evidence type="ECO:0000313" key="4">
    <source>
        <dbReference type="WBParaSite" id="HPLM_0001913101-mRNA-1"/>
    </source>
</evidence>
<evidence type="ECO:0000313" key="2">
    <source>
        <dbReference type="EMBL" id="VDO75217.1"/>
    </source>
</evidence>
<feature type="domain" description="C-type lectin" evidence="1">
    <location>
        <begin position="74"/>
        <end position="163"/>
    </location>
</feature>
<dbReference type="CDD" id="cd00037">
    <property type="entry name" value="CLECT"/>
    <property type="match status" value="1"/>
</dbReference>
<name>A0A0N4X439_HAEPC</name>
<dbReference type="Pfam" id="PF00059">
    <property type="entry name" value="Lectin_C"/>
    <property type="match status" value="1"/>
</dbReference>
<reference evidence="4" key="1">
    <citation type="submission" date="2017-02" db="UniProtKB">
        <authorList>
            <consortium name="WormBaseParasite"/>
        </authorList>
    </citation>
    <scope>IDENTIFICATION</scope>
</reference>
<dbReference type="Proteomes" id="UP000268014">
    <property type="component" value="Unassembled WGS sequence"/>
</dbReference>
<dbReference type="EMBL" id="UZAF01021061">
    <property type="protein sequence ID" value="VDO75217.1"/>
    <property type="molecule type" value="Genomic_DNA"/>
</dbReference>
<dbReference type="PROSITE" id="PS50041">
    <property type="entry name" value="C_TYPE_LECTIN_2"/>
    <property type="match status" value="1"/>
</dbReference>
<dbReference type="OrthoDB" id="5828449at2759"/>
<dbReference type="InterPro" id="IPR016187">
    <property type="entry name" value="CTDL_fold"/>
</dbReference>
<dbReference type="STRING" id="6290.A0A0N4X439"/>
<organism evidence="4">
    <name type="scientific">Haemonchus placei</name>
    <name type="common">Barber's pole worm</name>
    <dbReference type="NCBI Taxonomy" id="6290"/>
    <lineage>
        <taxon>Eukaryota</taxon>
        <taxon>Metazoa</taxon>
        <taxon>Ecdysozoa</taxon>
        <taxon>Nematoda</taxon>
        <taxon>Chromadorea</taxon>
        <taxon>Rhabditida</taxon>
        <taxon>Rhabditina</taxon>
        <taxon>Rhabditomorpha</taxon>
        <taxon>Strongyloidea</taxon>
        <taxon>Trichostrongylidae</taxon>
        <taxon>Haemonchus</taxon>
    </lineage>
</organism>
<evidence type="ECO:0000259" key="1">
    <source>
        <dbReference type="PROSITE" id="PS50041"/>
    </source>
</evidence>
<evidence type="ECO:0000313" key="3">
    <source>
        <dbReference type="Proteomes" id="UP000268014"/>
    </source>
</evidence>
<sequence>MDDGMGQSFAYEKHKNEMHPKEEEFEKLLMYSVIKNPISSLCRISVVMERLLQLFLGYLTVAVVSGITCVQLNGRNHCIHKGSHKWSWERSEAFCQSRRGHLTSIHDQKDIDAIKALAASEECKSFWTGGQCRSGKCSWVDGSSFDSKKFGEKRPNTSYQCIESSFEKGKGLNILPNS</sequence>
<dbReference type="SMART" id="SM00034">
    <property type="entry name" value="CLECT"/>
    <property type="match status" value="1"/>
</dbReference>
<keyword evidence="3" id="KW-1185">Reference proteome</keyword>
<dbReference type="AlphaFoldDB" id="A0A0N4X439"/>
<dbReference type="WBParaSite" id="HPLM_0001913101-mRNA-1">
    <property type="protein sequence ID" value="HPLM_0001913101-mRNA-1"/>
    <property type="gene ID" value="HPLM_0001913101"/>
</dbReference>
<protein>
    <submittedName>
        <fullName evidence="4">C-type lectin domain-containing protein</fullName>
    </submittedName>
</protein>